<dbReference type="Proteomes" id="UP000017842">
    <property type="component" value="Unassembled WGS sequence"/>
</dbReference>
<gene>
    <name evidence="1" type="ORF">MGMO_86c00160</name>
</gene>
<keyword evidence="2" id="KW-1185">Reference proteome</keyword>
<dbReference type="EMBL" id="AYLO01000083">
    <property type="protein sequence ID" value="ESS71856.1"/>
    <property type="molecule type" value="Genomic_DNA"/>
</dbReference>
<organism evidence="1 2">
    <name type="scientific">Methyloglobulus morosus KoM1</name>
    <dbReference type="NCBI Taxonomy" id="1116472"/>
    <lineage>
        <taxon>Bacteria</taxon>
        <taxon>Pseudomonadati</taxon>
        <taxon>Pseudomonadota</taxon>
        <taxon>Gammaproteobacteria</taxon>
        <taxon>Methylococcales</taxon>
        <taxon>Methylococcaceae</taxon>
        <taxon>Methyloglobulus</taxon>
    </lineage>
</organism>
<reference evidence="1 2" key="1">
    <citation type="journal article" date="2013" name="Genome Announc.">
        <title>Draft Genome Sequence of the Methanotrophic Gammaproteobacterium Methyloglobulus morosus DSM 22980 Strain KoM1.</title>
        <authorList>
            <person name="Poehlein A."/>
            <person name="Deutzmann J.S."/>
            <person name="Daniel R."/>
            <person name="Simeonova D.D."/>
        </authorList>
    </citation>
    <scope>NUCLEOTIDE SEQUENCE [LARGE SCALE GENOMIC DNA]</scope>
    <source>
        <strain evidence="1 2">KoM1</strain>
    </source>
</reference>
<accession>V5DX01</accession>
<evidence type="ECO:0000313" key="1">
    <source>
        <dbReference type="EMBL" id="ESS71856.1"/>
    </source>
</evidence>
<dbReference type="AlphaFoldDB" id="V5DX01"/>
<protein>
    <submittedName>
        <fullName evidence="1">Uncharacterized protein</fullName>
    </submittedName>
</protein>
<name>V5DX01_9GAMM</name>
<dbReference type="STRING" id="1116472.MGMO_86c00160"/>
<evidence type="ECO:0000313" key="2">
    <source>
        <dbReference type="Proteomes" id="UP000017842"/>
    </source>
</evidence>
<comment type="caution">
    <text evidence="1">The sequence shown here is derived from an EMBL/GenBank/DDBJ whole genome shotgun (WGS) entry which is preliminary data.</text>
</comment>
<dbReference type="RefSeq" id="WP_023495093.1">
    <property type="nucleotide sequence ID" value="NZ_AYLO01000083.1"/>
</dbReference>
<sequence>MKWIRNLFPTADQRIFLAVAEQEFSEVCCSTASAADIYRDHPNAKKQDWKAIRSELMQLTSSSNSSILTRLLRSKFAHVVELLVTDHFYTNLDVEDREYFAKLIGSTREIEDKNYYFSMARDYWFATILETIIFGGWTGSDDSRENLKKLQRAFVDSCKLHCEFKLKTARANGTNTELTHDEKEIGKTMIMLKEVARLALAGEKEP</sequence>
<proteinExistence type="predicted"/>